<dbReference type="SUPFAM" id="SSF54236">
    <property type="entry name" value="Ubiquitin-like"/>
    <property type="match status" value="1"/>
</dbReference>
<dbReference type="AlphaFoldDB" id="A0A8C4YXQ7"/>
<dbReference type="Pfam" id="PF25393">
    <property type="entry name" value="LTM"/>
    <property type="match status" value="1"/>
</dbReference>
<keyword evidence="9" id="KW-0677">Repeat</keyword>
<dbReference type="PROSITE" id="PS50089">
    <property type="entry name" value="ZF_RING_2"/>
    <property type="match status" value="1"/>
</dbReference>
<evidence type="ECO:0000259" key="14">
    <source>
        <dbReference type="PROSITE" id="PS50053"/>
    </source>
</evidence>
<keyword evidence="7" id="KW-0808">Transferase</keyword>
<sequence length="513" mass="57536">MTSESSLNLKEVEELANALGEAISSGEKEEAARLSQMLSGLAVAVKVNVDKRAYPSDSIKLKVGVEDGQSEMGIPVSVEVSTNMTIAELKDKFSQDHGFNATLQRWVIGKRLAGDGETLYSHGIRKSGDQAFLFIRSDHAGAPLTRHLQQREEEQQRLDRIVETVILMPRGLQAGAPPPIVRPKVPPKPAVVPKRGWTCKVCTFVNKPTRPGCEMCTEERPVGYQVPETYKPDEEEIQRMHQEEQANQIYTEVLQAEAVQRERNFLELLQTDDQSIVPCVQELECLVCMCPVLPGEGAILRECLHSFCRDCLKGTIVNSQDAEVSCPFADNQYDCDKKLQDREIKALLTEEEHQRFLDLRLSIAESRQKDSFHCQTANCQGWCVYADEVNEFPCDLCKETNCILCKAIHKDMNCKQYQDDLLLRAENDLAAKQTKEMLEEMLKSGEAMKCPGCDVNIQKKSGCDWLSCLMCKTEICWVTKQARWGPNGTGDISGGCKCRVNNALCHPKCQNCH</sequence>
<dbReference type="SUPFAM" id="SSF57850">
    <property type="entry name" value="RING/U-box"/>
    <property type="match status" value="3"/>
</dbReference>
<feature type="domain" description="Ubiquitin-like" evidence="14">
    <location>
        <begin position="59"/>
        <end position="126"/>
    </location>
</feature>
<dbReference type="InterPro" id="IPR001876">
    <property type="entry name" value="Znf_RanBP2"/>
</dbReference>
<dbReference type="GO" id="GO:0043130">
    <property type="term" value="F:ubiquitin binding"/>
    <property type="evidence" value="ECO:0007669"/>
    <property type="project" value="TreeGrafter"/>
</dbReference>
<dbReference type="PROSITE" id="PS50199">
    <property type="entry name" value="ZF_RANBP2_2"/>
    <property type="match status" value="1"/>
</dbReference>
<dbReference type="PANTHER" id="PTHR22770:SF35">
    <property type="entry name" value="RANBP-TYPE AND C3HC4-TYPE ZINC FINGER-CONTAINING PROTEIN 1"/>
    <property type="match status" value="1"/>
</dbReference>
<dbReference type="InterPro" id="IPR036443">
    <property type="entry name" value="Znf_RanBP2_sf"/>
</dbReference>
<dbReference type="InterPro" id="IPR047557">
    <property type="entry name" value="Rcat_RBR_HOIL1"/>
</dbReference>
<accession>A0A8C4YXQ7</accession>
<dbReference type="InterPro" id="IPR001841">
    <property type="entry name" value="Znf_RING"/>
</dbReference>
<dbReference type="InterPro" id="IPR057468">
    <property type="entry name" value="HOIL-1/Sharpin_LTM"/>
</dbReference>
<dbReference type="EC" id="2.3.2.31" evidence="4"/>
<evidence type="ECO:0000256" key="5">
    <source>
        <dbReference type="ARBA" id="ARBA00017887"/>
    </source>
</evidence>
<keyword evidence="12" id="KW-0862">Zinc</keyword>
<dbReference type="GO" id="GO:0097039">
    <property type="term" value="P:protein linear polyubiquitination"/>
    <property type="evidence" value="ECO:0007669"/>
    <property type="project" value="TreeGrafter"/>
</dbReference>
<dbReference type="Gene3D" id="1.20.120.1750">
    <property type="match status" value="1"/>
</dbReference>
<dbReference type="InterPro" id="IPR047559">
    <property type="entry name" value="HOIL1_RBR_mRING-HC-C3HC3D"/>
</dbReference>
<keyword evidence="10 13" id="KW-0863">Zinc-finger</keyword>
<dbReference type="OrthoDB" id="261960at2759"/>
<evidence type="ECO:0000313" key="19">
    <source>
        <dbReference type="Proteomes" id="UP000694546"/>
    </source>
</evidence>
<dbReference type="CDD" id="cd20345">
    <property type="entry name" value="BRcat_RBR_HOIL1"/>
    <property type="match status" value="1"/>
</dbReference>
<dbReference type="SUPFAM" id="SSF90209">
    <property type="entry name" value="Ran binding protein zinc finger-like"/>
    <property type="match status" value="1"/>
</dbReference>
<evidence type="ECO:0000256" key="12">
    <source>
        <dbReference type="ARBA" id="ARBA00022833"/>
    </source>
</evidence>
<keyword evidence="6" id="KW-0597">Phosphoprotein</keyword>
<gene>
    <name evidence="18" type="primary">rbck1</name>
</gene>
<keyword evidence="8" id="KW-0479">Metal-binding</keyword>
<dbReference type="InterPro" id="IPR044066">
    <property type="entry name" value="TRIAD_supradom"/>
</dbReference>
<feature type="domain" description="RanBP2-type" evidence="16">
    <location>
        <begin position="193"/>
        <end position="222"/>
    </location>
</feature>
<dbReference type="Gene3D" id="2.30.30.380">
    <property type="entry name" value="Zn-finger domain of Sec23/24"/>
    <property type="match status" value="1"/>
</dbReference>
<feature type="domain" description="RING-type" evidence="15">
    <location>
        <begin position="285"/>
        <end position="327"/>
    </location>
</feature>
<name>A0A8C4YXQ7_GADMO</name>
<evidence type="ECO:0000259" key="16">
    <source>
        <dbReference type="PROSITE" id="PS50199"/>
    </source>
</evidence>
<dbReference type="GO" id="GO:0009893">
    <property type="term" value="P:positive regulation of metabolic process"/>
    <property type="evidence" value="ECO:0007669"/>
    <property type="project" value="UniProtKB-ARBA"/>
</dbReference>
<dbReference type="PROSITE" id="PS00518">
    <property type="entry name" value="ZF_RING_1"/>
    <property type="match status" value="1"/>
</dbReference>
<evidence type="ECO:0000256" key="4">
    <source>
        <dbReference type="ARBA" id="ARBA00012251"/>
    </source>
</evidence>
<dbReference type="GO" id="GO:0061630">
    <property type="term" value="F:ubiquitin protein ligase activity"/>
    <property type="evidence" value="ECO:0007669"/>
    <property type="project" value="UniProtKB-EC"/>
</dbReference>
<reference evidence="18" key="2">
    <citation type="submission" date="2025-09" db="UniProtKB">
        <authorList>
            <consortium name="Ensembl"/>
        </authorList>
    </citation>
    <scope>IDENTIFICATION</scope>
</reference>
<dbReference type="InterPro" id="IPR029071">
    <property type="entry name" value="Ubiquitin-like_domsf"/>
</dbReference>
<evidence type="ECO:0000259" key="15">
    <source>
        <dbReference type="PROSITE" id="PS50089"/>
    </source>
</evidence>
<evidence type="ECO:0000256" key="13">
    <source>
        <dbReference type="PROSITE-ProRule" id="PRU00322"/>
    </source>
</evidence>
<dbReference type="PROSITE" id="PS51873">
    <property type="entry name" value="TRIAD"/>
    <property type="match status" value="1"/>
</dbReference>
<evidence type="ECO:0000256" key="11">
    <source>
        <dbReference type="ARBA" id="ARBA00022786"/>
    </source>
</evidence>
<reference evidence="18" key="1">
    <citation type="submission" date="2025-08" db="UniProtKB">
        <authorList>
            <consortium name="Ensembl"/>
        </authorList>
    </citation>
    <scope>IDENTIFICATION</scope>
</reference>
<dbReference type="SMART" id="SM00547">
    <property type="entry name" value="ZnF_RBZ"/>
    <property type="match status" value="1"/>
</dbReference>
<feature type="domain" description="RING-type" evidence="17">
    <location>
        <begin position="281"/>
        <end position="500"/>
    </location>
</feature>
<evidence type="ECO:0000256" key="8">
    <source>
        <dbReference type="ARBA" id="ARBA00022723"/>
    </source>
</evidence>
<evidence type="ECO:0000256" key="6">
    <source>
        <dbReference type="ARBA" id="ARBA00022553"/>
    </source>
</evidence>
<dbReference type="Gene3D" id="3.10.20.90">
    <property type="entry name" value="Phosphatidylinositol 3-kinase Catalytic Subunit, Chain A, domain 1"/>
    <property type="match status" value="1"/>
</dbReference>
<dbReference type="GeneTree" id="ENSGT00940000166000"/>
<dbReference type="InterPro" id="IPR017907">
    <property type="entry name" value="Znf_RING_CS"/>
</dbReference>
<evidence type="ECO:0000256" key="2">
    <source>
        <dbReference type="ARBA" id="ARBA00004906"/>
    </source>
</evidence>
<keyword evidence="19" id="KW-1185">Reference proteome</keyword>
<dbReference type="SMART" id="SM00184">
    <property type="entry name" value="RING"/>
    <property type="match status" value="1"/>
</dbReference>
<dbReference type="CDD" id="cd16633">
    <property type="entry name" value="mRING-HC-C3HC3D_RBR_HOIL1"/>
    <property type="match status" value="1"/>
</dbReference>
<comment type="similarity">
    <text evidence="3">Belongs to the RBR family.</text>
</comment>
<organism evidence="18 19">
    <name type="scientific">Gadus morhua</name>
    <name type="common">Atlantic cod</name>
    <dbReference type="NCBI Taxonomy" id="8049"/>
    <lineage>
        <taxon>Eukaryota</taxon>
        <taxon>Metazoa</taxon>
        <taxon>Chordata</taxon>
        <taxon>Craniata</taxon>
        <taxon>Vertebrata</taxon>
        <taxon>Euteleostomi</taxon>
        <taxon>Actinopterygii</taxon>
        <taxon>Neopterygii</taxon>
        <taxon>Teleostei</taxon>
        <taxon>Neoteleostei</taxon>
        <taxon>Acanthomorphata</taxon>
        <taxon>Zeiogadaria</taxon>
        <taxon>Gadariae</taxon>
        <taxon>Gadiformes</taxon>
        <taxon>Gadoidei</taxon>
        <taxon>Gadidae</taxon>
        <taxon>Gadus</taxon>
    </lineage>
</organism>
<dbReference type="GO" id="GO:0071797">
    <property type="term" value="C:LUBAC complex"/>
    <property type="evidence" value="ECO:0007669"/>
    <property type="project" value="TreeGrafter"/>
</dbReference>
<dbReference type="PANTHER" id="PTHR22770">
    <property type="entry name" value="UBIQUITIN CONJUGATING ENZYME 7 INTERACTING PROTEIN-RELATED"/>
    <property type="match status" value="1"/>
</dbReference>
<dbReference type="InterPro" id="IPR047558">
    <property type="entry name" value="BRcat_RBR_HOIL1"/>
</dbReference>
<evidence type="ECO:0000256" key="3">
    <source>
        <dbReference type="ARBA" id="ARBA00008278"/>
    </source>
</evidence>
<dbReference type="InterPro" id="IPR000626">
    <property type="entry name" value="Ubiquitin-like_dom"/>
</dbReference>
<dbReference type="UniPathway" id="UPA00143"/>
<evidence type="ECO:0000256" key="10">
    <source>
        <dbReference type="ARBA" id="ARBA00022771"/>
    </source>
</evidence>
<comment type="catalytic activity">
    <reaction evidence="1">
        <text>[E2 ubiquitin-conjugating enzyme]-S-ubiquitinyl-L-cysteine + [acceptor protein]-L-lysine = [E2 ubiquitin-conjugating enzyme]-L-cysteine + [acceptor protein]-N(6)-ubiquitinyl-L-lysine.</text>
        <dbReference type="EC" id="2.3.2.31"/>
    </reaction>
</comment>
<dbReference type="PROSITE" id="PS50053">
    <property type="entry name" value="UBIQUITIN_2"/>
    <property type="match status" value="1"/>
</dbReference>
<dbReference type="GO" id="GO:0043161">
    <property type="term" value="P:proteasome-mediated ubiquitin-dependent protein catabolic process"/>
    <property type="evidence" value="ECO:0007669"/>
    <property type="project" value="TreeGrafter"/>
</dbReference>
<evidence type="ECO:0000313" key="18">
    <source>
        <dbReference type="Ensembl" id="ENSGMOP00000000744.2"/>
    </source>
</evidence>
<dbReference type="GO" id="GO:0008270">
    <property type="term" value="F:zinc ion binding"/>
    <property type="evidence" value="ECO:0007669"/>
    <property type="project" value="UniProtKB-KW"/>
</dbReference>
<evidence type="ECO:0000256" key="1">
    <source>
        <dbReference type="ARBA" id="ARBA00001798"/>
    </source>
</evidence>
<evidence type="ECO:0000259" key="17">
    <source>
        <dbReference type="PROSITE" id="PS51873"/>
    </source>
</evidence>
<dbReference type="Proteomes" id="UP000694546">
    <property type="component" value="Chromosome 13"/>
</dbReference>
<dbReference type="CDD" id="cd20358">
    <property type="entry name" value="Rcat_RBR_HOIL1"/>
    <property type="match status" value="1"/>
</dbReference>
<evidence type="ECO:0000256" key="7">
    <source>
        <dbReference type="ARBA" id="ARBA00022679"/>
    </source>
</evidence>
<dbReference type="InterPro" id="IPR013083">
    <property type="entry name" value="Znf_RING/FYVE/PHD"/>
</dbReference>
<dbReference type="Gene3D" id="3.30.40.10">
    <property type="entry name" value="Zinc/RING finger domain, C3HC4 (zinc finger)"/>
    <property type="match status" value="1"/>
</dbReference>
<dbReference type="InterPro" id="IPR051628">
    <property type="entry name" value="LUBAC_E3_Ligases"/>
</dbReference>
<proteinExistence type="inferred from homology"/>
<comment type="pathway">
    <text evidence="2">Protein modification; protein ubiquitination.</text>
</comment>
<evidence type="ECO:0000256" key="9">
    <source>
        <dbReference type="ARBA" id="ARBA00022737"/>
    </source>
</evidence>
<dbReference type="GO" id="GO:0043123">
    <property type="term" value="P:positive regulation of canonical NF-kappaB signal transduction"/>
    <property type="evidence" value="ECO:0007669"/>
    <property type="project" value="TreeGrafter"/>
</dbReference>
<dbReference type="PROSITE" id="PS01358">
    <property type="entry name" value="ZF_RANBP2_1"/>
    <property type="match status" value="1"/>
</dbReference>
<keyword evidence="11" id="KW-0833">Ubl conjugation pathway</keyword>
<protein>
    <recommendedName>
        <fullName evidence="5">RanBP-type and C3HC4-type zinc finger-containing protein 1</fullName>
        <ecNumber evidence="4">2.3.2.31</ecNumber>
    </recommendedName>
</protein>
<dbReference type="OMA" id="AEHSFHC"/>
<dbReference type="Ensembl" id="ENSGMOT00000000776.2">
    <property type="protein sequence ID" value="ENSGMOP00000000744.2"/>
    <property type="gene ID" value="ENSGMOG00000000738.2"/>
</dbReference>